<sequence>MDNSIQLEINDKNIDNEINTNSQKNIKLNKTDLEVLQKKVNFFLPELLKEPEKKKVPLQQKPQPQLKQKQQLYTMPTIIQNKSVIQPMSQMRSRGMRGISMKML</sequence>
<dbReference type="EMBL" id="KT820662">
    <property type="protein sequence ID" value="ALH23250.1"/>
    <property type="molecule type" value="Genomic_DNA"/>
</dbReference>
<keyword evidence="2" id="KW-1185">Reference proteome</keyword>
<protein>
    <submittedName>
        <fullName evidence="1">Uncharacterized protein</fullName>
    </submittedName>
</protein>
<reference evidence="1 2" key="1">
    <citation type="journal article" date="2015" name="Genome Announc.">
        <title>The 474-Kilobase-Pair Complete Genome Sequence of CeV-01B, a Virus Infecting Haptolina (Chrysochromulina) ericina (Prymnesiophyceae).</title>
        <authorList>
            <person name="Gallot-Lavallee L."/>
            <person name="Pagarete A."/>
            <person name="Legendre M."/>
            <person name="Santini S."/>
            <person name="Sandaa R.A."/>
            <person name="Himmelbauer H."/>
            <person name="Ogata H."/>
            <person name="Bratbak G."/>
            <person name="Claverie J.M."/>
        </authorList>
    </citation>
    <scope>NUCLEOTIDE SEQUENCE [LARGE SCALE GENOMIC DNA]</scope>
    <source>
        <strain evidence="1">CeV-01B</strain>
    </source>
</reference>
<evidence type="ECO:0000313" key="1">
    <source>
        <dbReference type="EMBL" id="ALH23250.1"/>
    </source>
</evidence>
<gene>
    <name evidence="1" type="ORF">ceV_344</name>
</gene>
<name>A0A0N9QJB1_9VIRU</name>
<evidence type="ECO:0000313" key="2">
    <source>
        <dbReference type="Proteomes" id="UP000203826"/>
    </source>
</evidence>
<dbReference type="Proteomes" id="UP000203826">
    <property type="component" value="Segment"/>
</dbReference>
<proteinExistence type="predicted"/>
<accession>A0A0N9QJB1</accession>
<organism evidence="1 2">
    <name type="scientific">Chrysochromulina ericina virus CeV-01B</name>
    <dbReference type="NCBI Taxonomy" id="3070830"/>
    <lineage>
        <taxon>Viruses</taxon>
        <taxon>Varidnaviria</taxon>
        <taxon>Bamfordvirae</taxon>
        <taxon>Nucleocytoviricota</taxon>
        <taxon>Megaviricetes</taxon>
        <taxon>Imitervirales</taxon>
        <taxon>Mesomimiviridae</taxon>
        <taxon>Tethysvirus</taxon>
        <taxon>Tethysvirus raunefjordenense</taxon>
    </lineage>
</organism>
<dbReference type="KEGG" id="vg:26049211"/>